<evidence type="ECO:0000256" key="1">
    <source>
        <dbReference type="SAM" id="MobiDB-lite"/>
    </source>
</evidence>
<name>A0ABN0YT99_9ACTN</name>
<reference evidence="2 3" key="1">
    <citation type="journal article" date="2019" name="Int. J. Syst. Evol. Microbiol.">
        <title>The Global Catalogue of Microorganisms (GCM) 10K type strain sequencing project: providing services to taxonomists for standard genome sequencing and annotation.</title>
        <authorList>
            <consortium name="The Broad Institute Genomics Platform"/>
            <consortium name="The Broad Institute Genome Sequencing Center for Infectious Disease"/>
            <person name="Wu L."/>
            <person name="Ma J."/>
        </authorList>
    </citation>
    <scope>NUCLEOTIDE SEQUENCE [LARGE SCALE GENOMIC DNA]</scope>
    <source>
        <strain evidence="2 3">JCM 4788</strain>
    </source>
</reference>
<evidence type="ECO:0000313" key="2">
    <source>
        <dbReference type="EMBL" id="GAA0409253.1"/>
    </source>
</evidence>
<proteinExistence type="predicted"/>
<dbReference type="EMBL" id="BAAABX010000035">
    <property type="protein sequence ID" value="GAA0409253.1"/>
    <property type="molecule type" value="Genomic_DNA"/>
</dbReference>
<organism evidence="2 3">
    <name type="scientific">Streptomyces luteireticuli</name>
    <dbReference type="NCBI Taxonomy" id="173858"/>
    <lineage>
        <taxon>Bacteria</taxon>
        <taxon>Bacillati</taxon>
        <taxon>Actinomycetota</taxon>
        <taxon>Actinomycetes</taxon>
        <taxon>Kitasatosporales</taxon>
        <taxon>Streptomycetaceae</taxon>
        <taxon>Streptomyces</taxon>
    </lineage>
</organism>
<comment type="caution">
    <text evidence="2">The sequence shown here is derived from an EMBL/GenBank/DDBJ whole genome shotgun (WGS) entry which is preliminary data.</text>
</comment>
<dbReference type="Proteomes" id="UP001500879">
    <property type="component" value="Unassembled WGS sequence"/>
</dbReference>
<keyword evidence="3" id="KW-1185">Reference proteome</keyword>
<accession>A0ABN0YT99</accession>
<evidence type="ECO:0000313" key="3">
    <source>
        <dbReference type="Proteomes" id="UP001500879"/>
    </source>
</evidence>
<protein>
    <submittedName>
        <fullName evidence="2">Uncharacterized protein</fullName>
    </submittedName>
</protein>
<sequence>MRAAAVRARVEVRWRAMAVTGSGLGRGTVRAPSSSPGGAAGVGSGYDTVPGDP</sequence>
<gene>
    <name evidence="2" type="ORF">GCM10010357_32900</name>
</gene>
<feature type="region of interest" description="Disordered" evidence="1">
    <location>
        <begin position="23"/>
        <end position="53"/>
    </location>
</feature>